<evidence type="ECO:0000313" key="3">
    <source>
        <dbReference type="Proteomes" id="UP000032142"/>
    </source>
</evidence>
<dbReference type="EMBL" id="KN403873">
    <property type="protein sequence ID" value="KHG15482.1"/>
    <property type="molecule type" value="Genomic_DNA"/>
</dbReference>
<reference evidence="3" key="1">
    <citation type="submission" date="2014-09" db="EMBL/GenBank/DDBJ databases">
        <authorList>
            <person name="Mudge J."/>
            <person name="Ramaraj T."/>
            <person name="Lindquist I.E."/>
            <person name="Bharti A.K."/>
            <person name="Sundararajan A."/>
            <person name="Cameron C.T."/>
            <person name="Woodward J.E."/>
            <person name="May G.D."/>
            <person name="Brubaker C."/>
            <person name="Broadhvest J."/>
            <person name="Wilkins T.A."/>
        </authorList>
    </citation>
    <scope>NUCLEOTIDE SEQUENCE</scope>
    <source>
        <strain evidence="3">cv. AKA8401</strain>
    </source>
</reference>
<sequence length="64" mass="7590">MQARTMEQIVQLKVEAASRKAETQRKYNKLQLQLRAEAATKEAKATRKYDEFQLQVQNMMKIFQ</sequence>
<protein>
    <submittedName>
        <fullName evidence="2">Uncharacterized protein</fullName>
    </submittedName>
</protein>
<proteinExistence type="predicted"/>
<feature type="coiled-coil region" evidence="1">
    <location>
        <begin position="13"/>
        <end position="40"/>
    </location>
</feature>
<dbReference type="AlphaFoldDB" id="A0A0B0NS41"/>
<gene>
    <name evidence="2" type="ORF">F383_17483</name>
</gene>
<organism evidence="2 3">
    <name type="scientific">Gossypium arboreum</name>
    <name type="common">Tree cotton</name>
    <name type="synonym">Gossypium nanking</name>
    <dbReference type="NCBI Taxonomy" id="29729"/>
    <lineage>
        <taxon>Eukaryota</taxon>
        <taxon>Viridiplantae</taxon>
        <taxon>Streptophyta</taxon>
        <taxon>Embryophyta</taxon>
        <taxon>Tracheophyta</taxon>
        <taxon>Spermatophyta</taxon>
        <taxon>Magnoliopsida</taxon>
        <taxon>eudicotyledons</taxon>
        <taxon>Gunneridae</taxon>
        <taxon>Pentapetalae</taxon>
        <taxon>rosids</taxon>
        <taxon>malvids</taxon>
        <taxon>Malvales</taxon>
        <taxon>Malvaceae</taxon>
        <taxon>Malvoideae</taxon>
        <taxon>Gossypium</taxon>
    </lineage>
</organism>
<name>A0A0B0NS41_GOSAR</name>
<keyword evidence="1" id="KW-0175">Coiled coil</keyword>
<dbReference type="Proteomes" id="UP000032142">
    <property type="component" value="Unassembled WGS sequence"/>
</dbReference>
<accession>A0A0B0NS41</accession>
<evidence type="ECO:0000256" key="1">
    <source>
        <dbReference type="SAM" id="Coils"/>
    </source>
</evidence>
<keyword evidence="3" id="KW-1185">Reference proteome</keyword>
<evidence type="ECO:0000313" key="2">
    <source>
        <dbReference type="EMBL" id="KHG15482.1"/>
    </source>
</evidence>